<sequence>MDQDKNKILIKNINNWKSKLLDLGMKNKSLNFNIKTTKTISSKIKIVYPNLLDFLKSLDTSSKESYEISNYKMLNLYSTDALKNQTLFSSNLEDITKNNSFYKTKIYTQFGYYETKDILDLTLKKIYKISKTWKDEYSIDVLYLAFGFLKWYEANDSNETRYAPLLLLPVELKKSLNTWSIQIKKAENFIQNEALVKKLKNDFDIDAELNLNKDDLINTYKSYSEQILNQVIDKRWEIIDDVYLANFDFSRINIYKDIEANINNIVASDFFKAIVDQTNNLDNDISVVNENNLDTKLNILEQYKILDADSSQEIAIQNAILGKSFVLQGPPGTGKSQTITNIITELISRGKKFYLLLKKTQLYK</sequence>
<dbReference type="Gene3D" id="3.40.50.300">
    <property type="entry name" value="P-loop containing nucleotide triphosphate hydrolases"/>
    <property type="match status" value="1"/>
</dbReference>
<name>A0A654IH31_9MOLU</name>
<protein>
    <submittedName>
        <fullName evidence="2">ATP-dependent RecD-like DNA helicase</fullName>
        <ecNumber evidence="2">3.6.4.12</ecNumber>
    </submittedName>
</protein>
<dbReference type="InterPro" id="IPR027417">
    <property type="entry name" value="P-loop_NTPase"/>
</dbReference>
<dbReference type="GO" id="GO:0016787">
    <property type="term" value="F:hydrolase activity"/>
    <property type="evidence" value="ECO:0007669"/>
    <property type="project" value="UniProtKB-KW"/>
</dbReference>
<organism evidence="2">
    <name type="scientific">Mycoplasma feriruminatoris</name>
    <dbReference type="NCBI Taxonomy" id="1179777"/>
    <lineage>
        <taxon>Bacteria</taxon>
        <taxon>Bacillati</taxon>
        <taxon>Mycoplasmatota</taxon>
        <taxon>Mollicutes</taxon>
        <taxon>Mycoplasmataceae</taxon>
        <taxon>Mycoplasma</taxon>
    </lineage>
</organism>
<dbReference type="EMBL" id="LR739234">
    <property type="protein sequence ID" value="VZR97393.1"/>
    <property type="molecule type" value="Genomic_DNA"/>
</dbReference>
<dbReference type="SUPFAM" id="SSF52540">
    <property type="entry name" value="P-loop containing nucleoside triphosphate hydrolases"/>
    <property type="match status" value="2"/>
</dbReference>
<gene>
    <name evidence="2" type="primary">recD2_1</name>
    <name evidence="2" type="ORF">MF5293_00300</name>
</gene>
<keyword evidence="2" id="KW-0067">ATP-binding</keyword>
<dbReference type="Pfam" id="PF13195">
    <property type="entry name" value="DUF4011"/>
    <property type="match status" value="1"/>
</dbReference>
<keyword evidence="2" id="KW-0378">Hydrolase</keyword>
<keyword evidence="2" id="KW-0347">Helicase</keyword>
<dbReference type="EC" id="3.6.4.12" evidence="2"/>
<dbReference type="GO" id="GO:0003678">
    <property type="term" value="F:DNA helicase activity"/>
    <property type="evidence" value="ECO:0007669"/>
    <property type="project" value="UniProtKB-EC"/>
</dbReference>
<dbReference type="AlphaFoldDB" id="A0A654IH31"/>
<evidence type="ECO:0000313" key="2">
    <source>
        <dbReference type="EMBL" id="VZR97393.1"/>
    </source>
</evidence>
<reference evidence="2" key="1">
    <citation type="submission" date="2019-11" db="EMBL/GenBank/DDBJ databases">
        <authorList>
            <person name="Falquet L."/>
            <person name="Falquet L."/>
        </authorList>
    </citation>
    <scope>NUCLEOTIDE SEQUENCE</scope>
    <source>
        <strain evidence="2">G1650</strain>
    </source>
</reference>
<dbReference type="Pfam" id="PF13086">
    <property type="entry name" value="AAA_11"/>
    <property type="match status" value="1"/>
</dbReference>
<dbReference type="InterPro" id="IPR025103">
    <property type="entry name" value="DUF4011"/>
</dbReference>
<keyword evidence="2" id="KW-0547">Nucleotide-binding</keyword>
<proteinExistence type="predicted"/>
<dbReference type="InterPro" id="IPR041677">
    <property type="entry name" value="DNA2/NAM7_AAA_11"/>
</dbReference>
<accession>A0A654IH31</accession>
<evidence type="ECO:0000259" key="1">
    <source>
        <dbReference type="Pfam" id="PF13086"/>
    </source>
</evidence>
<feature type="domain" description="DNA2/NAM7 helicase helicase" evidence="1">
    <location>
        <begin position="309"/>
        <end position="349"/>
    </location>
</feature>